<dbReference type="InterPro" id="IPR000945">
    <property type="entry name" value="DBH-like"/>
</dbReference>
<dbReference type="InterPro" id="IPR014784">
    <property type="entry name" value="Cu2_ascorb_mOase-like_C"/>
</dbReference>
<accession>A0ABT5DVL3</accession>
<evidence type="ECO:0000256" key="3">
    <source>
        <dbReference type="ARBA" id="ARBA00023157"/>
    </source>
</evidence>
<keyword evidence="1 4" id="KW-0479">Metal-binding</keyword>
<evidence type="ECO:0000259" key="5">
    <source>
        <dbReference type="PROSITE" id="PS51007"/>
    </source>
</evidence>
<evidence type="ECO:0000256" key="1">
    <source>
        <dbReference type="ARBA" id="ARBA00022723"/>
    </source>
</evidence>
<dbReference type="PANTHER" id="PTHR10157:SF23">
    <property type="entry name" value="MOXD1 HOMOLOG 1"/>
    <property type="match status" value="1"/>
</dbReference>
<dbReference type="SUPFAM" id="SSF49742">
    <property type="entry name" value="PHM/PNGase F"/>
    <property type="match status" value="2"/>
</dbReference>
<organism evidence="6 7">
    <name type="scientific">Nannocystis bainbridge</name>
    <dbReference type="NCBI Taxonomy" id="2995303"/>
    <lineage>
        <taxon>Bacteria</taxon>
        <taxon>Pseudomonadati</taxon>
        <taxon>Myxococcota</taxon>
        <taxon>Polyangia</taxon>
        <taxon>Nannocystales</taxon>
        <taxon>Nannocystaceae</taxon>
        <taxon>Nannocystis</taxon>
    </lineage>
</organism>
<dbReference type="Proteomes" id="UP001221686">
    <property type="component" value="Unassembled WGS sequence"/>
</dbReference>
<dbReference type="Gene3D" id="2.60.120.230">
    <property type="match status" value="1"/>
</dbReference>
<dbReference type="InterPro" id="IPR024548">
    <property type="entry name" value="Cu2_monoox_C"/>
</dbReference>
<dbReference type="Pfam" id="PF03712">
    <property type="entry name" value="Cu2_monoox_C"/>
    <property type="match status" value="1"/>
</dbReference>
<dbReference type="EMBL" id="JAQNDL010000001">
    <property type="protein sequence ID" value="MDC0716462.1"/>
    <property type="molecule type" value="Genomic_DNA"/>
</dbReference>
<dbReference type="PROSITE" id="PS51007">
    <property type="entry name" value="CYTC"/>
    <property type="match status" value="1"/>
</dbReference>
<evidence type="ECO:0000313" key="6">
    <source>
        <dbReference type="EMBL" id="MDC0716462.1"/>
    </source>
</evidence>
<sequence>MQLFQALTVGSAALVQCSTGLSAGGPTYHRDVAPIVAAHCVECHQQGGIGPFPLTTYEEVAPHAGAIAEVTAGRSMPPFNLDNSGACNTFAGARWLADDDLATLDAWAQAGAPAGPAVAPEPAPAPAWQLDRVDLTLAMPEPYTPDPGEDDVYRCFILDPQLDHDAFVVAFAVRLGRRSMVHHLTLYALDAAEDEAEAAALDAADAGPGYTCFGDPLVPSRWLVGTGPGDPGGRLPEGTGLRMAAGRQAVLQMHYNQVHGAGSDQTAIDLQLAASVAHEASVKRVEDAYLELPPGRPAVVESDTRELHEDFTLWGVWPHMHDLGRQLRVTARGPGGDTCLAQVNDYRFHWQQFAFYERPLHVRAGDTLQIDCTYDTTGRTMTTSWGYGTADEMCIGFFYVTEGLADPR</sequence>
<dbReference type="RefSeq" id="WP_272084942.1">
    <property type="nucleotide sequence ID" value="NZ_JAQNDL010000001.1"/>
</dbReference>
<proteinExistence type="predicted"/>
<dbReference type="PANTHER" id="PTHR10157">
    <property type="entry name" value="DOPAMINE BETA HYDROXYLASE RELATED"/>
    <property type="match status" value="1"/>
</dbReference>
<dbReference type="InterPro" id="IPR009056">
    <property type="entry name" value="Cyt_c-like_dom"/>
</dbReference>
<gene>
    <name evidence="6" type="ORF">POL25_06145</name>
</gene>
<name>A0ABT5DVL3_9BACT</name>
<dbReference type="InterPro" id="IPR036939">
    <property type="entry name" value="Cu2_ascorb_mOase_N_sf"/>
</dbReference>
<keyword evidence="4" id="KW-0349">Heme</keyword>
<keyword evidence="2 4" id="KW-0408">Iron</keyword>
<keyword evidence="7" id="KW-1185">Reference proteome</keyword>
<evidence type="ECO:0000256" key="4">
    <source>
        <dbReference type="PROSITE-ProRule" id="PRU00433"/>
    </source>
</evidence>
<reference evidence="6 7" key="1">
    <citation type="submission" date="2022-11" db="EMBL/GenBank/DDBJ databases">
        <title>Minimal conservation of predation-associated metabolite biosynthetic gene clusters underscores biosynthetic potential of Myxococcota including descriptions for ten novel species: Archangium lansinium sp. nov., Myxococcus landrumus sp. nov., Nannocystis bai.</title>
        <authorList>
            <person name="Ahearne A."/>
            <person name="Stevens C."/>
            <person name="Dowd S."/>
        </authorList>
    </citation>
    <scope>NUCLEOTIDE SEQUENCE [LARGE SCALE GENOMIC DNA]</scope>
    <source>
        <strain evidence="6 7">BB15-2</strain>
    </source>
</reference>
<dbReference type="Gene3D" id="2.60.120.310">
    <property type="entry name" value="Copper type II, ascorbate-dependent monooxygenase, N-terminal domain"/>
    <property type="match status" value="1"/>
</dbReference>
<feature type="domain" description="Cytochrome c" evidence="5">
    <location>
        <begin position="19"/>
        <end position="112"/>
    </location>
</feature>
<comment type="caution">
    <text evidence="6">The sequence shown here is derived from an EMBL/GenBank/DDBJ whole genome shotgun (WGS) entry which is preliminary data.</text>
</comment>
<keyword evidence="3" id="KW-1015">Disulfide bond</keyword>
<evidence type="ECO:0000256" key="2">
    <source>
        <dbReference type="ARBA" id="ARBA00023004"/>
    </source>
</evidence>
<protein>
    <recommendedName>
        <fullName evidence="5">Cytochrome c domain-containing protein</fullName>
    </recommendedName>
</protein>
<evidence type="ECO:0000313" key="7">
    <source>
        <dbReference type="Proteomes" id="UP001221686"/>
    </source>
</evidence>
<dbReference type="InterPro" id="IPR008977">
    <property type="entry name" value="PHM/PNGase_F_dom_sf"/>
</dbReference>